<accession>A0ABV5FUD9</accession>
<dbReference type="EMBL" id="JBHMFI010000001">
    <property type="protein sequence ID" value="MFB9070291.1"/>
    <property type="molecule type" value="Genomic_DNA"/>
</dbReference>
<evidence type="ECO:0000256" key="1">
    <source>
        <dbReference type="SAM" id="MobiDB-lite"/>
    </source>
</evidence>
<name>A0ABV5FUD9_9MICC</name>
<organism evidence="2 3">
    <name type="scientific">Citricoccus parietis</name>
    <dbReference type="NCBI Taxonomy" id="592307"/>
    <lineage>
        <taxon>Bacteria</taxon>
        <taxon>Bacillati</taxon>
        <taxon>Actinomycetota</taxon>
        <taxon>Actinomycetes</taxon>
        <taxon>Micrococcales</taxon>
        <taxon>Micrococcaceae</taxon>
        <taxon>Citricoccus</taxon>
    </lineage>
</organism>
<reference evidence="2 3" key="1">
    <citation type="submission" date="2024-09" db="EMBL/GenBank/DDBJ databases">
        <authorList>
            <person name="Sun Q."/>
            <person name="Mori K."/>
        </authorList>
    </citation>
    <scope>NUCLEOTIDE SEQUENCE [LARGE SCALE GENOMIC DNA]</scope>
    <source>
        <strain evidence="2 3">CCM 7609</strain>
    </source>
</reference>
<feature type="compositionally biased region" description="Gly residues" evidence="1">
    <location>
        <begin position="26"/>
        <end position="35"/>
    </location>
</feature>
<keyword evidence="3" id="KW-1185">Reference proteome</keyword>
<gene>
    <name evidence="2" type="ORF">ACFFX0_03450</name>
</gene>
<protein>
    <submittedName>
        <fullName evidence="2">Uncharacterized protein</fullName>
    </submittedName>
</protein>
<evidence type="ECO:0000313" key="3">
    <source>
        <dbReference type="Proteomes" id="UP001589575"/>
    </source>
</evidence>
<dbReference type="Proteomes" id="UP001589575">
    <property type="component" value="Unassembled WGS sequence"/>
</dbReference>
<sequence length="60" mass="6096">MLVLQHLMLDAGPFQRAQGGRRRGGRGLLAGHGVSGPSGTAGGNSACYRFSPPAGLRCCA</sequence>
<comment type="caution">
    <text evidence="2">The sequence shown here is derived from an EMBL/GenBank/DDBJ whole genome shotgun (WGS) entry which is preliminary data.</text>
</comment>
<evidence type="ECO:0000313" key="2">
    <source>
        <dbReference type="EMBL" id="MFB9070291.1"/>
    </source>
</evidence>
<proteinExistence type="predicted"/>
<feature type="region of interest" description="Disordered" evidence="1">
    <location>
        <begin position="15"/>
        <end position="35"/>
    </location>
</feature>